<keyword evidence="7" id="KW-1185">Reference proteome</keyword>
<evidence type="ECO:0000256" key="2">
    <source>
        <dbReference type="ARBA" id="ARBA00023015"/>
    </source>
</evidence>
<gene>
    <name evidence="6" type="ORF">AACH10_12120</name>
</gene>
<comment type="caution">
    <text evidence="6">The sequence shown here is derived from an EMBL/GenBank/DDBJ whole genome shotgun (WGS) entry which is preliminary data.</text>
</comment>
<sequence length="315" mass="34888">METNYLRSFLSVVEAGSMSEAARRLDITPAAVAQQLKVLEQELGAPLLRRAGRTVRPTEAGHRLVEHARLLLRDVGQLRAVVADPDEHIDLVVGAINTMLHGLMPAVLARLVHQRPQAHVVVRSGLTNELYDGVLREELDAAICLHPPFTLPKTVRWTSLREERLVVLAPAALAGQDPHTLLREQPLIRYDRRLGGGQAAERYLQRAGITPAERFEVSSLAAIAMLVAQGLGVSIAPDATTHWWSHWPVVRLPLPQATEARRFGMVWLRHAVRERAIETLAEHARQAVQEHEADRLLLPATKAAKAIKAAAPKRR</sequence>
<keyword evidence="4" id="KW-0804">Transcription</keyword>
<proteinExistence type="inferred from homology"/>
<dbReference type="Gene3D" id="3.40.190.290">
    <property type="match status" value="1"/>
</dbReference>
<dbReference type="Proteomes" id="UP001365405">
    <property type="component" value="Unassembled WGS sequence"/>
</dbReference>
<name>A0ABU9CJC5_9BURK</name>
<keyword evidence="2" id="KW-0805">Transcription regulation</keyword>
<evidence type="ECO:0000313" key="6">
    <source>
        <dbReference type="EMBL" id="MEK8050986.1"/>
    </source>
</evidence>
<organism evidence="6 7">
    <name type="scientific">Pseudaquabacterium inlustre</name>
    <dbReference type="NCBI Taxonomy" id="2984192"/>
    <lineage>
        <taxon>Bacteria</taxon>
        <taxon>Pseudomonadati</taxon>
        <taxon>Pseudomonadota</taxon>
        <taxon>Betaproteobacteria</taxon>
        <taxon>Burkholderiales</taxon>
        <taxon>Sphaerotilaceae</taxon>
        <taxon>Pseudaquabacterium</taxon>
    </lineage>
</organism>
<dbReference type="InterPro" id="IPR036388">
    <property type="entry name" value="WH-like_DNA-bd_sf"/>
</dbReference>
<accession>A0ABU9CJC5</accession>
<dbReference type="InterPro" id="IPR005119">
    <property type="entry name" value="LysR_subst-bd"/>
</dbReference>
<dbReference type="PANTHER" id="PTHR30346:SF28">
    <property type="entry name" value="HTH-TYPE TRANSCRIPTIONAL REGULATOR CYNR"/>
    <property type="match status" value="1"/>
</dbReference>
<evidence type="ECO:0000259" key="5">
    <source>
        <dbReference type="PROSITE" id="PS50931"/>
    </source>
</evidence>
<evidence type="ECO:0000256" key="3">
    <source>
        <dbReference type="ARBA" id="ARBA00023125"/>
    </source>
</evidence>
<dbReference type="EMBL" id="JBBUTH010000007">
    <property type="protein sequence ID" value="MEK8050986.1"/>
    <property type="molecule type" value="Genomic_DNA"/>
</dbReference>
<dbReference type="InterPro" id="IPR000847">
    <property type="entry name" value="LysR_HTH_N"/>
</dbReference>
<dbReference type="SUPFAM" id="SSF53850">
    <property type="entry name" value="Periplasmic binding protein-like II"/>
    <property type="match status" value="1"/>
</dbReference>
<dbReference type="Pfam" id="PF00126">
    <property type="entry name" value="HTH_1"/>
    <property type="match status" value="1"/>
</dbReference>
<evidence type="ECO:0000256" key="4">
    <source>
        <dbReference type="ARBA" id="ARBA00023163"/>
    </source>
</evidence>
<reference evidence="6 7" key="1">
    <citation type="submission" date="2024-04" db="EMBL/GenBank/DDBJ databases">
        <title>Novel species of the genus Ideonella isolated from streams.</title>
        <authorList>
            <person name="Lu H."/>
        </authorList>
    </citation>
    <scope>NUCLEOTIDE SEQUENCE [LARGE SCALE GENOMIC DNA]</scope>
    <source>
        <strain evidence="6 7">DXS22W</strain>
    </source>
</reference>
<keyword evidence="3" id="KW-0238">DNA-binding</keyword>
<dbReference type="Gene3D" id="1.10.10.10">
    <property type="entry name" value="Winged helix-like DNA-binding domain superfamily/Winged helix DNA-binding domain"/>
    <property type="match status" value="1"/>
</dbReference>
<dbReference type="InterPro" id="IPR036390">
    <property type="entry name" value="WH_DNA-bd_sf"/>
</dbReference>
<dbReference type="RefSeq" id="WP_341410679.1">
    <property type="nucleotide sequence ID" value="NZ_JBBUTH010000007.1"/>
</dbReference>
<evidence type="ECO:0000256" key="1">
    <source>
        <dbReference type="ARBA" id="ARBA00009437"/>
    </source>
</evidence>
<dbReference type="Pfam" id="PF03466">
    <property type="entry name" value="LysR_substrate"/>
    <property type="match status" value="1"/>
</dbReference>
<feature type="domain" description="HTH lysR-type" evidence="5">
    <location>
        <begin position="1"/>
        <end position="58"/>
    </location>
</feature>
<comment type="similarity">
    <text evidence="1">Belongs to the LysR transcriptional regulatory family.</text>
</comment>
<dbReference type="PANTHER" id="PTHR30346">
    <property type="entry name" value="TRANSCRIPTIONAL DUAL REGULATOR HCAR-RELATED"/>
    <property type="match status" value="1"/>
</dbReference>
<protein>
    <submittedName>
        <fullName evidence="6">LysR family transcriptional regulator</fullName>
    </submittedName>
</protein>
<dbReference type="PROSITE" id="PS50931">
    <property type="entry name" value="HTH_LYSR"/>
    <property type="match status" value="1"/>
</dbReference>
<evidence type="ECO:0000313" key="7">
    <source>
        <dbReference type="Proteomes" id="UP001365405"/>
    </source>
</evidence>
<dbReference type="SUPFAM" id="SSF46785">
    <property type="entry name" value="Winged helix' DNA-binding domain"/>
    <property type="match status" value="1"/>
</dbReference>